<protein>
    <submittedName>
        <fullName evidence="1">Uncharacterized protein</fullName>
    </submittedName>
</protein>
<name>A0A165JBL8_EXIGL</name>
<proteinExistence type="predicted"/>
<dbReference type="InParanoid" id="A0A165JBL8"/>
<evidence type="ECO:0000313" key="1">
    <source>
        <dbReference type="EMBL" id="KZV94614.1"/>
    </source>
</evidence>
<reference evidence="1 2" key="1">
    <citation type="journal article" date="2016" name="Mol. Biol. Evol.">
        <title>Comparative Genomics of Early-Diverging Mushroom-Forming Fungi Provides Insights into the Origins of Lignocellulose Decay Capabilities.</title>
        <authorList>
            <person name="Nagy L.G."/>
            <person name="Riley R."/>
            <person name="Tritt A."/>
            <person name="Adam C."/>
            <person name="Daum C."/>
            <person name="Floudas D."/>
            <person name="Sun H."/>
            <person name="Yadav J.S."/>
            <person name="Pangilinan J."/>
            <person name="Larsson K.H."/>
            <person name="Matsuura K."/>
            <person name="Barry K."/>
            <person name="Labutti K."/>
            <person name="Kuo R."/>
            <person name="Ohm R.A."/>
            <person name="Bhattacharya S.S."/>
            <person name="Shirouzu T."/>
            <person name="Yoshinaga Y."/>
            <person name="Martin F.M."/>
            <person name="Grigoriev I.V."/>
            <person name="Hibbett D.S."/>
        </authorList>
    </citation>
    <scope>NUCLEOTIDE SEQUENCE [LARGE SCALE GENOMIC DNA]</scope>
    <source>
        <strain evidence="1 2">HHB12029</strain>
    </source>
</reference>
<sequence length="228" mass="24970">MLTSSKSPLTRTVTSALISCPSARRVRYSRFARRQLVPLTQCGAVRMQNTSGNRESLRQRIPQGTASRCCQSPIAVAQGTYSPLFRYVTVLRYPICQESTRVGACTSRRTRLGLGRLPCTEAVSFVVTFSSVVLRVNTVSSLLDVHQATSTRFGVRSSRSRLHTRNSDSAALVRRYPGVDVAHIARKGSFHSRSSSPLAGMRARDLLGGTQDKVHRHGMSTALCTDIG</sequence>
<keyword evidence="2" id="KW-1185">Reference proteome</keyword>
<dbReference type="Proteomes" id="UP000077266">
    <property type="component" value="Unassembled WGS sequence"/>
</dbReference>
<evidence type="ECO:0000313" key="2">
    <source>
        <dbReference type="Proteomes" id="UP000077266"/>
    </source>
</evidence>
<gene>
    <name evidence="1" type="ORF">EXIGLDRAFT_506124</name>
</gene>
<dbReference type="EMBL" id="KV425970">
    <property type="protein sequence ID" value="KZV94614.1"/>
    <property type="molecule type" value="Genomic_DNA"/>
</dbReference>
<dbReference type="AlphaFoldDB" id="A0A165JBL8"/>
<organism evidence="1 2">
    <name type="scientific">Exidia glandulosa HHB12029</name>
    <dbReference type="NCBI Taxonomy" id="1314781"/>
    <lineage>
        <taxon>Eukaryota</taxon>
        <taxon>Fungi</taxon>
        <taxon>Dikarya</taxon>
        <taxon>Basidiomycota</taxon>
        <taxon>Agaricomycotina</taxon>
        <taxon>Agaricomycetes</taxon>
        <taxon>Auriculariales</taxon>
        <taxon>Exidiaceae</taxon>
        <taxon>Exidia</taxon>
    </lineage>
</organism>
<accession>A0A165JBL8</accession>